<accession>A0A1F7IL21</accession>
<evidence type="ECO:0000256" key="5">
    <source>
        <dbReference type="ARBA" id="ARBA00022645"/>
    </source>
</evidence>
<dbReference type="GO" id="GO:0005886">
    <property type="term" value="C:plasma membrane"/>
    <property type="evidence" value="ECO:0007669"/>
    <property type="project" value="UniProtKB-SubCell"/>
</dbReference>
<dbReference type="GO" id="GO:0009252">
    <property type="term" value="P:peptidoglycan biosynthetic process"/>
    <property type="evidence" value="ECO:0007669"/>
    <property type="project" value="UniProtKB-KW"/>
</dbReference>
<dbReference type="GO" id="GO:0008360">
    <property type="term" value="P:regulation of cell shape"/>
    <property type="evidence" value="ECO:0007669"/>
    <property type="project" value="UniProtKB-KW"/>
</dbReference>
<keyword evidence="4" id="KW-1003">Cell membrane</keyword>
<dbReference type="InterPro" id="IPR001264">
    <property type="entry name" value="Glyco_trans_51"/>
</dbReference>
<keyword evidence="8" id="KW-0808">Transferase</keyword>
<keyword evidence="13" id="KW-0511">Multifunctional enzyme</keyword>
<evidence type="ECO:0000256" key="10">
    <source>
        <dbReference type="ARBA" id="ARBA00022960"/>
    </source>
</evidence>
<keyword evidence="9" id="KW-0378">Hydrolase</keyword>
<dbReference type="InterPro" id="IPR012338">
    <property type="entry name" value="Beta-lactam/transpept-like"/>
</dbReference>
<dbReference type="Gene3D" id="3.40.710.10">
    <property type="entry name" value="DD-peptidase/beta-lactamase superfamily"/>
    <property type="match status" value="1"/>
</dbReference>
<gene>
    <name evidence="21" type="ORF">A2957_01760</name>
</gene>
<evidence type="ECO:0000256" key="13">
    <source>
        <dbReference type="ARBA" id="ARBA00023268"/>
    </source>
</evidence>
<dbReference type="SUPFAM" id="SSF56601">
    <property type="entry name" value="beta-lactamase/transpeptidase-like"/>
    <property type="match status" value="1"/>
</dbReference>
<evidence type="ECO:0000256" key="4">
    <source>
        <dbReference type="ARBA" id="ARBA00022475"/>
    </source>
</evidence>
<evidence type="ECO:0000256" key="8">
    <source>
        <dbReference type="ARBA" id="ARBA00022679"/>
    </source>
</evidence>
<evidence type="ECO:0000256" key="7">
    <source>
        <dbReference type="ARBA" id="ARBA00022676"/>
    </source>
</evidence>
<keyword evidence="11" id="KW-0573">Peptidoglycan synthesis</keyword>
<evidence type="ECO:0000256" key="9">
    <source>
        <dbReference type="ARBA" id="ARBA00022801"/>
    </source>
</evidence>
<dbReference type="GO" id="GO:0071555">
    <property type="term" value="P:cell wall organization"/>
    <property type="evidence" value="ECO:0007669"/>
    <property type="project" value="UniProtKB-KW"/>
</dbReference>
<dbReference type="Pfam" id="PF00912">
    <property type="entry name" value="Transgly"/>
    <property type="match status" value="1"/>
</dbReference>
<reference evidence="21 22" key="1">
    <citation type="journal article" date="2016" name="Nat. Commun.">
        <title>Thousands of microbial genomes shed light on interconnected biogeochemical processes in an aquifer system.</title>
        <authorList>
            <person name="Anantharaman K."/>
            <person name="Brown C.T."/>
            <person name="Hug L.A."/>
            <person name="Sharon I."/>
            <person name="Castelle C.J."/>
            <person name="Probst A.J."/>
            <person name="Thomas B.C."/>
            <person name="Singh A."/>
            <person name="Wilkins M.J."/>
            <person name="Karaoz U."/>
            <person name="Brodie E.L."/>
            <person name="Williams K.H."/>
            <person name="Hubbard S.S."/>
            <person name="Banfield J.F."/>
        </authorList>
    </citation>
    <scope>NUCLEOTIDE SEQUENCE [LARGE SCALE GENOMIC DNA]</scope>
</reference>
<evidence type="ECO:0000256" key="17">
    <source>
        <dbReference type="SAM" id="MobiDB-lite"/>
    </source>
</evidence>
<keyword evidence="5" id="KW-0121">Carboxypeptidase</keyword>
<feature type="domain" description="Glycosyl transferase family 51" evidence="20">
    <location>
        <begin position="97"/>
        <end position="276"/>
    </location>
</feature>
<keyword evidence="18" id="KW-0812">Transmembrane</keyword>
<proteinExistence type="inferred from homology"/>
<dbReference type="STRING" id="1802060.A2957_01760"/>
<evidence type="ECO:0000256" key="18">
    <source>
        <dbReference type="SAM" id="Phobius"/>
    </source>
</evidence>
<name>A0A1F7IL21_9BACT</name>
<dbReference type="GO" id="GO:0006508">
    <property type="term" value="P:proteolysis"/>
    <property type="evidence" value="ECO:0007669"/>
    <property type="project" value="UniProtKB-KW"/>
</dbReference>
<dbReference type="GO" id="GO:0008658">
    <property type="term" value="F:penicillin binding"/>
    <property type="evidence" value="ECO:0007669"/>
    <property type="project" value="InterPro"/>
</dbReference>
<comment type="caution">
    <text evidence="21">The sequence shown here is derived from an EMBL/GenBank/DDBJ whole genome shotgun (WGS) entry which is preliminary data.</text>
</comment>
<evidence type="ECO:0000256" key="16">
    <source>
        <dbReference type="ARBA" id="ARBA00049902"/>
    </source>
</evidence>
<keyword evidence="18" id="KW-1133">Transmembrane helix</keyword>
<keyword evidence="7" id="KW-0328">Glycosyltransferase</keyword>
<keyword evidence="10" id="KW-0133">Cell shape</keyword>
<evidence type="ECO:0000313" key="22">
    <source>
        <dbReference type="Proteomes" id="UP000179072"/>
    </source>
</evidence>
<dbReference type="GO" id="GO:0009002">
    <property type="term" value="F:serine-type D-Ala-D-Ala carboxypeptidase activity"/>
    <property type="evidence" value="ECO:0007669"/>
    <property type="project" value="UniProtKB-EC"/>
</dbReference>
<evidence type="ECO:0000256" key="14">
    <source>
        <dbReference type="ARBA" id="ARBA00023316"/>
    </source>
</evidence>
<evidence type="ECO:0000256" key="12">
    <source>
        <dbReference type="ARBA" id="ARBA00023136"/>
    </source>
</evidence>
<evidence type="ECO:0000256" key="2">
    <source>
        <dbReference type="ARBA" id="ARBA00007090"/>
    </source>
</evidence>
<evidence type="ECO:0000256" key="6">
    <source>
        <dbReference type="ARBA" id="ARBA00022670"/>
    </source>
</evidence>
<evidence type="ECO:0000256" key="11">
    <source>
        <dbReference type="ARBA" id="ARBA00022984"/>
    </source>
</evidence>
<dbReference type="FunFam" id="1.10.3810.10:FF:000001">
    <property type="entry name" value="Penicillin-binding protein 1A"/>
    <property type="match status" value="1"/>
</dbReference>
<dbReference type="InterPro" id="IPR001460">
    <property type="entry name" value="PCN-bd_Tpept"/>
</dbReference>
<dbReference type="AlphaFoldDB" id="A0A1F7IL21"/>
<evidence type="ECO:0000256" key="1">
    <source>
        <dbReference type="ARBA" id="ARBA00004236"/>
    </source>
</evidence>
<feature type="region of interest" description="Disordered" evidence="17">
    <location>
        <begin position="1"/>
        <end position="30"/>
    </location>
</feature>
<dbReference type="InterPro" id="IPR050396">
    <property type="entry name" value="Glycosyltr_51/Transpeptidase"/>
</dbReference>
<evidence type="ECO:0000256" key="3">
    <source>
        <dbReference type="ARBA" id="ARBA00007739"/>
    </source>
</evidence>
<comment type="subcellular location">
    <subcellularLocation>
        <location evidence="1">Cell membrane</location>
    </subcellularLocation>
</comment>
<feature type="compositionally biased region" description="Polar residues" evidence="17">
    <location>
        <begin position="17"/>
        <end position="30"/>
    </location>
</feature>
<evidence type="ECO:0000256" key="15">
    <source>
        <dbReference type="ARBA" id="ARBA00034000"/>
    </source>
</evidence>
<keyword evidence="6" id="KW-0645">Protease</keyword>
<dbReference type="InterPro" id="IPR036950">
    <property type="entry name" value="PBP_transglycosylase"/>
</dbReference>
<keyword evidence="14" id="KW-0961">Cell wall biogenesis/degradation</keyword>
<organism evidence="21 22">
    <name type="scientific">Candidatus Roizmanbacteria bacterium RIFCSPLOWO2_01_FULL_38_11</name>
    <dbReference type="NCBI Taxonomy" id="1802060"/>
    <lineage>
        <taxon>Bacteria</taxon>
        <taxon>Candidatus Roizmaniibacteriota</taxon>
    </lineage>
</organism>
<dbReference type="GO" id="GO:0030288">
    <property type="term" value="C:outer membrane-bounded periplasmic space"/>
    <property type="evidence" value="ECO:0007669"/>
    <property type="project" value="TreeGrafter"/>
</dbReference>
<dbReference type="Gene3D" id="1.10.3810.10">
    <property type="entry name" value="Biosynthetic peptidoglycan transglycosylase-like"/>
    <property type="match status" value="1"/>
</dbReference>
<evidence type="ECO:0000259" key="20">
    <source>
        <dbReference type="Pfam" id="PF00912"/>
    </source>
</evidence>
<comment type="catalytic activity">
    <reaction evidence="15">
        <text>Preferential cleavage: (Ac)2-L-Lys-D-Ala-|-D-Ala. Also transpeptidation of peptidyl-alanyl moieties that are N-acyl substituents of D-alanine.</text>
        <dbReference type="EC" id="3.4.16.4"/>
    </reaction>
</comment>
<dbReference type="PANTHER" id="PTHR32282">
    <property type="entry name" value="BINDING PROTEIN TRANSPEPTIDASE, PUTATIVE-RELATED"/>
    <property type="match status" value="1"/>
</dbReference>
<dbReference type="InterPro" id="IPR023346">
    <property type="entry name" value="Lysozyme-like_dom_sf"/>
</dbReference>
<feature type="transmembrane region" description="Helical" evidence="18">
    <location>
        <begin position="50"/>
        <end position="70"/>
    </location>
</feature>
<feature type="domain" description="Penicillin-binding protein transpeptidase" evidence="19">
    <location>
        <begin position="364"/>
        <end position="663"/>
    </location>
</feature>
<evidence type="ECO:0000259" key="19">
    <source>
        <dbReference type="Pfam" id="PF00905"/>
    </source>
</evidence>
<dbReference type="Proteomes" id="UP000179072">
    <property type="component" value="Unassembled WGS sequence"/>
</dbReference>
<dbReference type="SUPFAM" id="SSF53955">
    <property type="entry name" value="Lysozyme-like"/>
    <property type="match status" value="1"/>
</dbReference>
<comment type="catalytic activity">
    <reaction evidence="16">
        <text>[GlcNAc-(1-&gt;4)-Mur2Ac(oyl-L-Ala-gamma-D-Glu-L-Lys-D-Ala-D-Ala)](n)-di-trans,octa-cis-undecaprenyl diphosphate + beta-D-GlcNAc-(1-&gt;4)-Mur2Ac(oyl-L-Ala-gamma-D-Glu-L-Lys-D-Ala-D-Ala)-di-trans,octa-cis-undecaprenyl diphosphate = [GlcNAc-(1-&gt;4)-Mur2Ac(oyl-L-Ala-gamma-D-Glu-L-Lys-D-Ala-D-Ala)](n+1)-di-trans,octa-cis-undecaprenyl diphosphate + di-trans,octa-cis-undecaprenyl diphosphate + H(+)</text>
        <dbReference type="Rhea" id="RHEA:23708"/>
        <dbReference type="Rhea" id="RHEA-COMP:9602"/>
        <dbReference type="Rhea" id="RHEA-COMP:9603"/>
        <dbReference type="ChEBI" id="CHEBI:15378"/>
        <dbReference type="ChEBI" id="CHEBI:58405"/>
        <dbReference type="ChEBI" id="CHEBI:60033"/>
        <dbReference type="ChEBI" id="CHEBI:78435"/>
        <dbReference type="EC" id="2.4.99.28"/>
    </reaction>
</comment>
<evidence type="ECO:0000313" key="21">
    <source>
        <dbReference type="EMBL" id="OGK44042.1"/>
    </source>
</evidence>
<comment type="similarity">
    <text evidence="3">In the N-terminal section; belongs to the glycosyltransferase 51 family.</text>
</comment>
<feature type="compositionally biased region" description="Basic and acidic residues" evidence="17">
    <location>
        <begin position="1"/>
        <end position="16"/>
    </location>
</feature>
<protein>
    <submittedName>
        <fullName evidence="21">Uncharacterized protein</fullName>
    </submittedName>
</protein>
<comment type="similarity">
    <text evidence="2">In the C-terminal section; belongs to the transpeptidase family.</text>
</comment>
<dbReference type="GO" id="GO:0008955">
    <property type="term" value="F:peptidoglycan glycosyltransferase activity"/>
    <property type="evidence" value="ECO:0007669"/>
    <property type="project" value="UniProtKB-EC"/>
</dbReference>
<dbReference type="PANTHER" id="PTHR32282:SF11">
    <property type="entry name" value="PENICILLIN-BINDING PROTEIN 1B"/>
    <property type="match status" value="1"/>
</dbReference>
<dbReference type="EMBL" id="MGAK01000026">
    <property type="protein sequence ID" value="OGK44042.1"/>
    <property type="molecule type" value="Genomic_DNA"/>
</dbReference>
<dbReference type="Pfam" id="PF00905">
    <property type="entry name" value="Transpeptidase"/>
    <property type="match status" value="1"/>
</dbReference>
<sequence length="797" mass="87864">MRKKPKDPDVLEEKTTQLEQVEQSEQIDQTSRMNPKIHLSKIKKIINRKLIALLVIVFLIAGAISSYLLVFNDLPDPRGLKNYGVIPLSTQIYDRNGELLYEIYRDENRTPIKLSSLPKYIPQATIAIEDANFYKHSGVSIVGGILRAVKDFLLLGRGKRVQGGSTITQQLVKSALLSPERTIQRKMKEIVLALEIEQLLTKDQILELYLNQVPYGGVSYGIEEASRAYFNKNAEDLKLHEAALLAGLPRAPSSYNPFTSFDRAKNRQLQVLARMKDLGYITEDQRKKAAEAELDIRPPDTQIKAPHFVFYIRSILEKEYGKQLVEEGGLKVITSLDYDIQASAEAILKEEVGKVKRLKVSNGALLATRPVTGEILAMVGSVDFFASPSGSYNVTTASRQPGSSIKPINYAIGIDRGFVTPATVFIDGPTCFTAAGQPKAFCPGNYDGSFRGPVQLRFALANSLNIPAVRMLALNGVEDFVASSSSFLITSLTDPQRYGLSLTLGGGEVPMTEMAQAFSSFANEGVPKKLNAILKVTNKTDKVIYEYKDPNFVDNITGPLQYPNYLGIIGKKAVSKETAFLISHILLDNNARAASFGTSSNLVIKGKAVSVKTGTTNDYRDNWTIGYTPNFLVAAWVGNNDNTPMSHLASGITGAAPIWNRVMAKLLENQPDLWPRKPDNIVGHQVCVISGAVPEAASPQELGPEGSGCQTRFEYFMKGRENVGVAQITREFVPVNRDTGVMTKPDDPAAESREQTIINDRLSKYCLDCTHEGEPRAIVNISTLHREAQDKVEFRPL</sequence>
<keyword evidence="12 18" id="KW-0472">Membrane</keyword>